<reference evidence="6 7" key="1">
    <citation type="submission" date="2022-08" db="EMBL/GenBank/DDBJ databases">
        <title>YIM 101645 draft genome.</title>
        <authorList>
            <person name="Chen X."/>
        </authorList>
    </citation>
    <scope>NUCLEOTIDE SEQUENCE [LARGE SCALE GENOMIC DNA]</scope>
    <source>
        <strain evidence="6 7">YIM 101645</strain>
    </source>
</reference>
<dbReference type="Gene3D" id="1.10.10.10">
    <property type="entry name" value="Winged helix-like DNA-binding domain superfamily/Winged helix DNA-binding domain"/>
    <property type="match status" value="1"/>
</dbReference>
<keyword evidence="3" id="KW-0804">Transcription</keyword>
<dbReference type="Pfam" id="PF09339">
    <property type="entry name" value="HTH_IclR"/>
    <property type="match status" value="1"/>
</dbReference>
<dbReference type="RefSeq" id="WP_259426406.1">
    <property type="nucleotide sequence ID" value="NZ_JANWTC010000001.1"/>
</dbReference>
<dbReference type="InterPro" id="IPR014757">
    <property type="entry name" value="Tscrpt_reg_IclR_C"/>
</dbReference>
<evidence type="ECO:0000259" key="4">
    <source>
        <dbReference type="PROSITE" id="PS51077"/>
    </source>
</evidence>
<evidence type="ECO:0000256" key="1">
    <source>
        <dbReference type="ARBA" id="ARBA00023015"/>
    </source>
</evidence>
<keyword evidence="2" id="KW-0238">DNA-binding</keyword>
<keyword evidence="7" id="KW-1185">Reference proteome</keyword>
<dbReference type="PROSITE" id="PS51078">
    <property type="entry name" value="ICLR_ED"/>
    <property type="match status" value="1"/>
</dbReference>
<dbReference type="InterPro" id="IPR029016">
    <property type="entry name" value="GAF-like_dom_sf"/>
</dbReference>
<name>A0ABT2FWG0_9CORY</name>
<sequence>MANSPSGESMITRVVRLLAALSTHPRPLSAREIAAEAALPVSTTYRLLRELESEDIVTRDTDSRWQHGNRLWEIASRGSHAQTLRDAALPPMEDLVASLRFHVSLSILDRHEVLYLERLTPNDYTVNPIAVAGRLPAHATSSGLVLTAFGPPEGQKLMLRRTLPRFTEATPTSPAELRAIFASIRRNGFVTVPGALIPESTGISVPVFDTGEYAIAALTVIVPLGEEKLEVKVPQLKLAARAIRRRLGNTPEELPGILRETQLSPDEL</sequence>
<dbReference type="PANTHER" id="PTHR30136:SF24">
    <property type="entry name" value="HTH-TYPE TRANSCRIPTIONAL REPRESSOR ALLR"/>
    <property type="match status" value="1"/>
</dbReference>
<evidence type="ECO:0000313" key="7">
    <source>
        <dbReference type="Proteomes" id="UP001205965"/>
    </source>
</evidence>
<evidence type="ECO:0000313" key="6">
    <source>
        <dbReference type="EMBL" id="MCS5478387.1"/>
    </source>
</evidence>
<gene>
    <name evidence="6" type="ORF">NYP18_01825</name>
</gene>
<evidence type="ECO:0000256" key="3">
    <source>
        <dbReference type="ARBA" id="ARBA00023163"/>
    </source>
</evidence>
<dbReference type="EMBL" id="JANWTC010000001">
    <property type="protein sequence ID" value="MCS5478387.1"/>
    <property type="molecule type" value="Genomic_DNA"/>
</dbReference>
<protein>
    <submittedName>
        <fullName evidence="6">IclR family transcriptional regulator</fullName>
    </submittedName>
</protein>
<evidence type="ECO:0000259" key="5">
    <source>
        <dbReference type="PROSITE" id="PS51078"/>
    </source>
</evidence>
<dbReference type="PROSITE" id="PS51077">
    <property type="entry name" value="HTH_ICLR"/>
    <property type="match status" value="1"/>
</dbReference>
<dbReference type="Gene3D" id="3.30.450.40">
    <property type="match status" value="1"/>
</dbReference>
<feature type="domain" description="IclR-ED" evidence="5">
    <location>
        <begin position="70"/>
        <end position="249"/>
    </location>
</feature>
<dbReference type="InterPro" id="IPR005471">
    <property type="entry name" value="Tscrpt_reg_IclR_N"/>
</dbReference>
<comment type="caution">
    <text evidence="6">The sequence shown here is derived from an EMBL/GenBank/DDBJ whole genome shotgun (WGS) entry which is preliminary data.</text>
</comment>
<feature type="domain" description="HTH iclR-type" evidence="4">
    <location>
        <begin position="8"/>
        <end position="69"/>
    </location>
</feature>
<dbReference type="InterPro" id="IPR036388">
    <property type="entry name" value="WH-like_DNA-bd_sf"/>
</dbReference>
<dbReference type="InterPro" id="IPR050707">
    <property type="entry name" value="HTH_MetabolicPath_Reg"/>
</dbReference>
<dbReference type="InterPro" id="IPR036390">
    <property type="entry name" value="WH_DNA-bd_sf"/>
</dbReference>
<organism evidence="6 7">
    <name type="scientific">Corynebacterium lemuris</name>
    <dbReference type="NCBI Taxonomy" id="1859292"/>
    <lineage>
        <taxon>Bacteria</taxon>
        <taxon>Bacillati</taxon>
        <taxon>Actinomycetota</taxon>
        <taxon>Actinomycetes</taxon>
        <taxon>Mycobacteriales</taxon>
        <taxon>Corynebacteriaceae</taxon>
        <taxon>Corynebacterium</taxon>
    </lineage>
</organism>
<dbReference type="Proteomes" id="UP001205965">
    <property type="component" value="Unassembled WGS sequence"/>
</dbReference>
<keyword evidence="1" id="KW-0805">Transcription regulation</keyword>
<proteinExistence type="predicted"/>
<evidence type="ECO:0000256" key="2">
    <source>
        <dbReference type="ARBA" id="ARBA00023125"/>
    </source>
</evidence>
<dbReference type="Pfam" id="PF01614">
    <property type="entry name" value="IclR_C"/>
    <property type="match status" value="1"/>
</dbReference>
<dbReference type="SUPFAM" id="SSF46785">
    <property type="entry name" value="Winged helix' DNA-binding domain"/>
    <property type="match status" value="1"/>
</dbReference>
<accession>A0ABT2FWG0</accession>
<dbReference type="SMART" id="SM00346">
    <property type="entry name" value="HTH_ICLR"/>
    <property type="match status" value="1"/>
</dbReference>
<dbReference type="SUPFAM" id="SSF55781">
    <property type="entry name" value="GAF domain-like"/>
    <property type="match status" value="1"/>
</dbReference>
<dbReference type="PANTHER" id="PTHR30136">
    <property type="entry name" value="HELIX-TURN-HELIX TRANSCRIPTIONAL REGULATOR, ICLR FAMILY"/>
    <property type="match status" value="1"/>
</dbReference>